<dbReference type="EMBL" id="MEYS01000001">
    <property type="protein sequence ID" value="OGD34741.1"/>
    <property type="molecule type" value="Genomic_DNA"/>
</dbReference>
<evidence type="ECO:0000256" key="3">
    <source>
        <dbReference type="ARBA" id="ARBA00023295"/>
    </source>
</evidence>
<dbReference type="GO" id="GO:0005975">
    <property type="term" value="P:carbohydrate metabolic process"/>
    <property type="evidence" value="ECO:0007669"/>
    <property type="project" value="InterPro"/>
</dbReference>
<dbReference type="PROSITE" id="PS00572">
    <property type="entry name" value="GLYCOSYL_HYDROL_F1_1"/>
    <property type="match status" value="1"/>
</dbReference>
<evidence type="ECO:0000313" key="8">
    <source>
        <dbReference type="Proteomes" id="UP000176650"/>
    </source>
</evidence>
<dbReference type="AlphaFoldDB" id="A0A1F5BVV9"/>
<dbReference type="PANTHER" id="PTHR10353">
    <property type="entry name" value="GLYCOSYL HYDROLASE"/>
    <property type="match status" value="1"/>
</dbReference>
<dbReference type="PANTHER" id="PTHR10353:SF209">
    <property type="entry name" value="GALACTOLIPID GALACTOSYLTRANSFERASE SFR2, CHLOROPLASTIC"/>
    <property type="match status" value="1"/>
</dbReference>
<name>A0A1F5BVV9_9BACT</name>
<comment type="caution">
    <text evidence="7">The sequence shown here is derived from an EMBL/GenBank/DDBJ whole genome shotgun (WGS) entry which is preliminary data.</text>
</comment>
<evidence type="ECO:0000256" key="4">
    <source>
        <dbReference type="PROSITE-ProRule" id="PRU10055"/>
    </source>
</evidence>
<protein>
    <recommendedName>
        <fullName evidence="9">Beta-glucosidase</fullName>
    </recommendedName>
</protein>
<dbReference type="InterPro" id="IPR001360">
    <property type="entry name" value="Glyco_hydro_1"/>
</dbReference>
<dbReference type="InterPro" id="IPR033132">
    <property type="entry name" value="GH_1_N_CS"/>
</dbReference>
<sequence>MNSNNFEKHKNLGGFPKGFLWGSATSSHQVEGGTRNDWSEWEKQNAERLAQEAEKKFNHLSNWTDIKAQAQNPANYISGRACDHYNRYEEDFDIAQSLGHNVHRFSIEWSRIEPEEGKWDEKEIEHYRKVIRALHERGMEPFVTLWHWCIPLWMRDKGGVTSKEFPRYFARYAERMAQELGNDVKFWMTLNEPTSVIINSFMLGVWPPQKKSVFFTLRAYKTLAQAHREAYYAIRAVQKNAQIGFGNILKFCEPMRKNFFDGLIARIADFWLNRYFLKLTGDTHDYYALQYYFHMRIAFPGKIKNENERLSDLGWELYPEGIYHLLKRPEYSKKPVYITENGLADARDAQREWFIKEHLRWVHKAMQEGVDVRGYFYWSLLDNFEWDKGFWPRFGLVEIDYKTLERKIRPSAHEYAKIIKSNSLES</sequence>
<dbReference type="InterPro" id="IPR018120">
    <property type="entry name" value="Glyco_hydro_1_AS"/>
</dbReference>
<dbReference type="PRINTS" id="PR00131">
    <property type="entry name" value="GLHYDRLASE1"/>
</dbReference>
<feature type="active site" description="Nucleophile" evidence="4">
    <location>
        <position position="340"/>
    </location>
</feature>
<gene>
    <name evidence="7" type="ORF">A2988_04580</name>
</gene>
<dbReference type="Gene3D" id="3.20.20.80">
    <property type="entry name" value="Glycosidases"/>
    <property type="match status" value="2"/>
</dbReference>
<dbReference type="Pfam" id="PF00232">
    <property type="entry name" value="Glyco_hydro_1"/>
    <property type="match status" value="2"/>
</dbReference>
<organism evidence="7 8">
    <name type="scientific">Candidatus Azambacteria bacterium RIFCSPLOWO2_01_FULL_46_25</name>
    <dbReference type="NCBI Taxonomy" id="1797298"/>
    <lineage>
        <taxon>Bacteria</taxon>
        <taxon>Candidatus Azamiibacteriota</taxon>
    </lineage>
</organism>
<dbReference type="PROSITE" id="PS00653">
    <property type="entry name" value="GLYCOSYL_HYDROL_F1_2"/>
    <property type="match status" value="1"/>
</dbReference>
<accession>A0A1F5BVV9</accession>
<dbReference type="Proteomes" id="UP000176650">
    <property type="component" value="Unassembled WGS sequence"/>
</dbReference>
<reference evidence="7 8" key="1">
    <citation type="journal article" date="2016" name="Nat. Commun.">
        <title>Thousands of microbial genomes shed light on interconnected biogeochemical processes in an aquifer system.</title>
        <authorList>
            <person name="Anantharaman K."/>
            <person name="Brown C.T."/>
            <person name="Hug L.A."/>
            <person name="Sharon I."/>
            <person name="Castelle C.J."/>
            <person name="Probst A.J."/>
            <person name="Thomas B.C."/>
            <person name="Singh A."/>
            <person name="Wilkins M.J."/>
            <person name="Karaoz U."/>
            <person name="Brodie E.L."/>
            <person name="Williams K.H."/>
            <person name="Hubbard S.S."/>
            <person name="Banfield J.F."/>
        </authorList>
    </citation>
    <scope>NUCLEOTIDE SEQUENCE [LARGE SCALE GENOMIC DNA]</scope>
</reference>
<evidence type="ECO:0000256" key="1">
    <source>
        <dbReference type="ARBA" id="ARBA00010838"/>
    </source>
</evidence>
<keyword evidence="2 6" id="KW-0378">Hydrolase</keyword>
<keyword evidence="3 6" id="KW-0326">Glycosidase</keyword>
<dbReference type="GO" id="GO:0008422">
    <property type="term" value="F:beta-glucosidase activity"/>
    <property type="evidence" value="ECO:0007669"/>
    <property type="project" value="TreeGrafter"/>
</dbReference>
<proteinExistence type="inferred from homology"/>
<evidence type="ECO:0000313" key="7">
    <source>
        <dbReference type="EMBL" id="OGD34741.1"/>
    </source>
</evidence>
<evidence type="ECO:0008006" key="9">
    <source>
        <dbReference type="Google" id="ProtNLM"/>
    </source>
</evidence>
<evidence type="ECO:0000256" key="6">
    <source>
        <dbReference type="RuleBase" id="RU004468"/>
    </source>
</evidence>
<dbReference type="STRING" id="1797298.A2988_04580"/>
<dbReference type="SUPFAM" id="SSF51445">
    <property type="entry name" value="(Trans)glycosidases"/>
    <property type="match status" value="1"/>
</dbReference>
<comment type="similarity">
    <text evidence="1 5">Belongs to the glycosyl hydrolase 1 family.</text>
</comment>
<evidence type="ECO:0000256" key="2">
    <source>
        <dbReference type="ARBA" id="ARBA00022801"/>
    </source>
</evidence>
<dbReference type="InterPro" id="IPR017853">
    <property type="entry name" value="GH"/>
</dbReference>
<evidence type="ECO:0000256" key="5">
    <source>
        <dbReference type="RuleBase" id="RU003690"/>
    </source>
</evidence>